<evidence type="ECO:0000313" key="3">
    <source>
        <dbReference type="Proteomes" id="UP000120576"/>
    </source>
</evidence>
<dbReference type="Proteomes" id="UP000120576">
    <property type="component" value="Genome"/>
</dbReference>
<proteinExistence type="predicted"/>
<keyword evidence="1" id="KW-0472">Membrane</keyword>
<protein>
    <submittedName>
        <fullName evidence="2">ORF4</fullName>
    </submittedName>
</protein>
<evidence type="ECO:0000256" key="1">
    <source>
        <dbReference type="SAM" id="Phobius"/>
    </source>
</evidence>
<dbReference type="EMBL" id="DQ665652">
    <property type="protein sequence ID" value="ABG25570.1"/>
    <property type="molecule type" value="Genomic_DNA"/>
</dbReference>
<accession>Q14WA2</accession>
<keyword evidence="1" id="KW-0812">Transmembrane</keyword>
<reference evidence="2 3" key="1">
    <citation type="journal article" date="2006" name="J. Gen. Virol.">
        <title>Genome sequences of two frog herpesviruses.</title>
        <authorList>
            <person name="Davison A.J."/>
            <person name="Cunningham C."/>
            <person name="Sauerbier W."/>
            <person name="McKinnell R.G."/>
        </authorList>
    </citation>
    <scope>NUCLEOTIDE SEQUENCE [LARGE SCALE GENOMIC DNA]</scope>
    <source>
        <strain evidence="2">ATCC VR-568</strain>
    </source>
</reference>
<dbReference type="KEGG" id="vg:5179458"/>
<organism evidence="2 3">
    <name type="scientific">Ranid herpesvirus 2</name>
    <dbReference type="NCBI Taxonomy" id="389214"/>
    <lineage>
        <taxon>Viruses</taxon>
        <taxon>Duplodnaviria</taxon>
        <taxon>Heunggongvirae</taxon>
        <taxon>Peploviricota</taxon>
        <taxon>Herviviricetes</taxon>
        <taxon>Herpesvirales</taxon>
        <taxon>Alloherpesviridae</taxon>
        <taxon>Batravirus</taxon>
        <taxon>Batravirus ranidallo2</taxon>
    </lineage>
</organism>
<dbReference type="GeneID" id="5179458"/>
<dbReference type="Pfam" id="PF05473">
    <property type="entry name" value="UL45"/>
    <property type="match status" value="1"/>
</dbReference>
<feature type="transmembrane region" description="Helical" evidence="1">
    <location>
        <begin position="57"/>
        <end position="80"/>
    </location>
</feature>
<dbReference type="RefSeq" id="YP_656512.1">
    <property type="nucleotide sequence ID" value="NC_008210.1"/>
</dbReference>
<name>Q14WA2_9VIRU</name>
<evidence type="ECO:0000313" key="2">
    <source>
        <dbReference type="EMBL" id="ABG25570.1"/>
    </source>
</evidence>
<sequence length="172" mass="19955">MNKATPPPLRETEMSVYKNGNFVHDEEEHVEIIEVKDEEEESDRVVYKKIKETHPCFMIGLTWGWAMAALFFIGTVLVTVQQSQCMSARCPEEWVQKGNMCFVERVYENITCIKAKTHCAQLQQRLKKPRDVKVILPTYDSDNITVWDWAIPSCKTNTHDHVARYGCAFLQL</sequence>
<keyword evidence="1" id="KW-1133">Transmembrane helix</keyword>
<keyword evidence="3" id="KW-1185">Reference proteome</keyword>